<accession>A0ABW2XYU5</accession>
<dbReference type="Proteomes" id="UP001597063">
    <property type="component" value="Unassembled WGS sequence"/>
</dbReference>
<gene>
    <name evidence="2" type="ORF">ACFQZM_41115</name>
</gene>
<organism evidence="2 3">
    <name type="scientific">Actinomadura fibrosa</name>
    <dbReference type="NCBI Taxonomy" id="111802"/>
    <lineage>
        <taxon>Bacteria</taxon>
        <taxon>Bacillati</taxon>
        <taxon>Actinomycetota</taxon>
        <taxon>Actinomycetes</taxon>
        <taxon>Streptosporangiales</taxon>
        <taxon>Thermomonosporaceae</taxon>
        <taxon>Actinomadura</taxon>
    </lineage>
</organism>
<reference evidence="3" key="1">
    <citation type="journal article" date="2019" name="Int. J. Syst. Evol. Microbiol.">
        <title>The Global Catalogue of Microorganisms (GCM) 10K type strain sequencing project: providing services to taxonomists for standard genome sequencing and annotation.</title>
        <authorList>
            <consortium name="The Broad Institute Genomics Platform"/>
            <consortium name="The Broad Institute Genome Sequencing Center for Infectious Disease"/>
            <person name="Wu L."/>
            <person name="Ma J."/>
        </authorList>
    </citation>
    <scope>NUCLEOTIDE SEQUENCE [LARGE SCALE GENOMIC DNA]</scope>
    <source>
        <strain evidence="3">JCM 9371</strain>
    </source>
</reference>
<sequence>MLTTGLFHHHHPTRRHPMTHDREHEEVRRTWFTEILNQALNDLAHAERVISSFADQGTNGFITWGMAEGEATQAHQALRRAPSLRSAAPSDHTAASATADALFALAKKVSQDLVRASELASDPDDKLACLQAALHAGRLREALR</sequence>
<protein>
    <submittedName>
        <fullName evidence="2">Uncharacterized protein</fullName>
    </submittedName>
</protein>
<dbReference type="RefSeq" id="WP_131758010.1">
    <property type="nucleotide sequence ID" value="NZ_CAACUY010000042.1"/>
</dbReference>
<feature type="compositionally biased region" description="Basic residues" evidence="1">
    <location>
        <begin position="7"/>
        <end position="17"/>
    </location>
</feature>
<name>A0ABW2XYU5_9ACTN</name>
<feature type="region of interest" description="Disordered" evidence="1">
    <location>
        <begin position="1"/>
        <end position="22"/>
    </location>
</feature>
<dbReference type="EMBL" id="JBHTGP010000025">
    <property type="protein sequence ID" value="MFD0690950.1"/>
    <property type="molecule type" value="Genomic_DNA"/>
</dbReference>
<comment type="caution">
    <text evidence="2">The sequence shown here is derived from an EMBL/GenBank/DDBJ whole genome shotgun (WGS) entry which is preliminary data.</text>
</comment>
<keyword evidence="3" id="KW-1185">Reference proteome</keyword>
<evidence type="ECO:0000256" key="1">
    <source>
        <dbReference type="SAM" id="MobiDB-lite"/>
    </source>
</evidence>
<proteinExistence type="predicted"/>
<evidence type="ECO:0000313" key="2">
    <source>
        <dbReference type="EMBL" id="MFD0690950.1"/>
    </source>
</evidence>
<evidence type="ECO:0000313" key="3">
    <source>
        <dbReference type="Proteomes" id="UP001597063"/>
    </source>
</evidence>